<sequence>MGAWGTAISSNDTYSDIYEAFFTLYNDGFNVIDISKKLIADNQEIINDSDDSNNFWFALAKAQWECKELDSKLLERIKQIIETGSDLEVWKNLGAIEKDIKKRKIVLEKFYNTLQSEKTKAKTRKKKILVQPIFEKGDCLTFQLENENYGGAIVLESIKDSELGINLIAITRINQKSKPTLPDFKIAEVLVLNFALWKNKQEIGWFYPISIKRDKTKFEVVDNMKIQMKFDPNDYSKGYYFGGSLDSVKEKIELQFEFEKDNPKPELKIEIEELIK</sequence>
<organism evidence="1 2">
    <name type="scientific">Flavobacterium suncheonense GH29-5 = DSM 17707</name>
    <dbReference type="NCBI Taxonomy" id="1121899"/>
    <lineage>
        <taxon>Bacteria</taxon>
        <taxon>Pseudomonadati</taxon>
        <taxon>Bacteroidota</taxon>
        <taxon>Flavobacteriia</taxon>
        <taxon>Flavobacteriales</taxon>
        <taxon>Flavobacteriaceae</taxon>
        <taxon>Flavobacterium</taxon>
    </lineage>
</organism>
<dbReference type="AlphaFoldDB" id="A0A0A2M1D8"/>
<protein>
    <recommendedName>
        <fullName evidence="3">DUF4259 domain-containing protein</fullName>
    </recommendedName>
</protein>
<dbReference type="RefSeq" id="WP_026980962.1">
    <property type="nucleotide sequence ID" value="NZ_AUCZ01000020.1"/>
</dbReference>
<proteinExistence type="predicted"/>
<dbReference type="eggNOG" id="ENOG502Z8SP">
    <property type="taxonomic scope" value="Bacteria"/>
</dbReference>
<evidence type="ECO:0000313" key="2">
    <source>
        <dbReference type="Proteomes" id="UP000030121"/>
    </source>
</evidence>
<comment type="caution">
    <text evidence="1">The sequence shown here is derived from an EMBL/GenBank/DDBJ whole genome shotgun (WGS) entry which is preliminary data.</text>
</comment>
<gene>
    <name evidence="1" type="ORF">Q764_13825</name>
</gene>
<dbReference type="Proteomes" id="UP000030121">
    <property type="component" value="Unassembled WGS sequence"/>
</dbReference>
<reference evidence="1 2" key="1">
    <citation type="submission" date="2013-09" db="EMBL/GenBank/DDBJ databases">
        <authorList>
            <person name="Zeng Z."/>
            <person name="Chen C."/>
        </authorList>
    </citation>
    <scope>NUCLEOTIDE SEQUENCE [LARGE SCALE GENOMIC DNA]</scope>
    <source>
        <strain evidence="1 2">GH29-5</strain>
    </source>
</reference>
<evidence type="ECO:0000313" key="1">
    <source>
        <dbReference type="EMBL" id="KGO86079.1"/>
    </source>
</evidence>
<accession>A0A0A2M1D8</accession>
<name>A0A0A2M1D8_9FLAO</name>
<dbReference type="OrthoDB" id="362700at2"/>
<evidence type="ECO:0008006" key="3">
    <source>
        <dbReference type="Google" id="ProtNLM"/>
    </source>
</evidence>
<dbReference type="EMBL" id="JRLW01000034">
    <property type="protein sequence ID" value="KGO86079.1"/>
    <property type="molecule type" value="Genomic_DNA"/>
</dbReference>
<keyword evidence="2" id="KW-1185">Reference proteome</keyword>